<dbReference type="InterPro" id="IPR045853">
    <property type="entry name" value="Pep_chain_release_fac_I_sf"/>
</dbReference>
<evidence type="ECO:0000313" key="5">
    <source>
        <dbReference type="RefSeq" id="XP_039120818.1"/>
    </source>
</evidence>
<dbReference type="SUPFAM" id="SSF75620">
    <property type="entry name" value="Release factor"/>
    <property type="match status" value="1"/>
</dbReference>
<comment type="similarity">
    <text evidence="1">Belongs to the prokaryotic/mitochondrial release factor family.</text>
</comment>
<dbReference type="InterPro" id="IPR005139">
    <property type="entry name" value="PCRF"/>
</dbReference>
<dbReference type="PANTHER" id="PTHR43116">
    <property type="entry name" value="PEPTIDE CHAIN RELEASE FACTOR 2"/>
    <property type="match status" value="1"/>
</dbReference>
<accession>A0AB40B0F3</accession>
<dbReference type="FunFam" id="3.30.160.20:FF:000004">
    <property type="entry name" value="Peptide chain release factor 1"/>
    <property type="match status" value="1"/>
</dbReference>
<dbReference type="HAMAP" id="MF_00094">
    <property type="entry name" value="Rel_fac_2"/>
    <property type="match status" value="1"/>
</dbReference>
<dbReference type="GO" id="GO:0005737">
    <property type="term" value="C:cytoplasm"/>
    <property type="evidence" value="ECO:0007669"/>
    <property type="project" value="InterPro"/>
</dbReference>
<dbReference type="GO" id="GO:0016149">
    <property type="term" value="F:translation release factor activity, codon specific"/>
    <property type="evidence" value="ECO:0007669"/>
    <property type="project" value="InterPro"/>
</dbReference>
<feature type="domain" description="Prokaryotic-type class I peptide chain release factors" evidence="3">
    <location>
        <begin position="335"/>
        <end position="351"/>
    </location>
</feature>
<dbReference type="Pfam" id="PF03462">
    <property type="entry name" value="PCRF"/>
    <property type="match status" value="1"/>
</dbReference>
<dbReference type="Gene3D" id="3.30.70.1660">
    <property type="match status" value="1"/>
</dbReference>
<evidence type="ECO:0000259" key="3">
    <source>
        <dbReference type="PROSITE" id="PS00745"/>
    </source>
</evidence>
<dbReference type="PROSITE" id="PS00745">
    <property type="entry name" value="RF_PROK_I"/>
    <property type="match status" value="1"/>
</dbReference>
<protein>
    <submittedName>
        <fullName evidence="5">LOW QUALITY PROTEIN: peptide chain release factor PrfB2, chloroplastic</fullName>
    </submittedName>
</protein>
<dbReference type="NCBIfam" id="TIGR00020">
    <property type="entry name" value="prfB"/>
    <property type="match status" value="1"/>
</dbReference>
<organism evidence="4 5">
    <name type="scientific">Dioscorea cayennensis subsp. rotundata</name>
    <name type="common">White Guinea yam</name>
    <name type="synonym">Dioscorea rotundata</name>
    <dbReference type="NCBI Taxonomy" id="55577"/>
    <lineage>
        <taxon>Eukaryota</taxon>
        <taxon>Viridiplantae</taxon>
        <taxon>Streptophyta</taxon>
        <taxon>Embryophyta</taxon>
        <taxon>Tracheophyta</taxon>
        <taxon>Spermatophyta</taxon>
        <taxon>Magnoliopsida</taxon>
        <taxon>Liliopsida</taxon>
        <taxon>Dioscoreales</taxon>
        <taxon>Dioscoreaceae</taxon>
        <taxon>Dioscorea</taxon>
    </lineage>
</organism>
<dbReference type="PANTHER" id="PTHR43116:SF3">
    <property type="entry name" value="CLASS I PEPTIDE CHAIN RELEASE FACTOR"/>
    <property type="match status" value="1"/>
</dbReference>
<dbReference type="GeneID" id="120257411"/>
<dbReference type="InterPro" id="IPR004374">
    <property type="entry name" value="PrfB"/>
</dbReference>
<proteinExistence type="inferred from homology"/>
<dbReference type="SMART" id="SM00937">
    <property type="entry name" value="PCRF"/>
    <property type="match status" value="1"/>
</dbReference>
<gene>
    <name evidence="5" type="primary">LOC120257411</name>
</gene>
<sequence>MLFFSILKRSLTRSPNPRISIFFSVLQSPFHSARPRIRCLNGSIGFVGSSERLDFSCFPRRFRWFSSSVAATSDGLTVDGIVAKGWTILDEDDGDWKSHAAAIAQSIQLIKKRLQWIKMVVRLEQLSATINKADLWDDPVYAGRVSREHGGLMSKMKEVKGFEQDLLEHIDMLKLAREENDQHLELESMQALINMRRTAKEKELEALLAGENDSCSCFIEVQAGAGGTESMDWAAMLVNMYTMWAQRHGYGVTIVDEMPGEVAGIKRATIKVDGEYSFGYAKAEVGVHRLVRISPFDSAKKRHTSFAAVAVIPILGDVSTRYQIKESDLRIERFRAGGAGGQHVNTTESAVRITHIPTGISATCQNERSQHSNKASAMSVLQSRLDQLEMARQAQLNAEHTQSLTEISWGNHIRSYVLHPYRMVKDLRTTMKSQSPDSVLEGELDGFILNFLSSSLDKDDDSL</sequence>
<dbReference type="InterPro" id="IPR000352">
    <property type="entry name" value="Pep_chain_release_fac_I"/>
</dbReference>
<dbReference type="AlphaFoldDB" id="A0AB40B0F3"/>
<dbReference type="Pfam" id="PF00472">
    <property type="entry name" value="RF-1"/>
    <property type="match status" value="1"/>
</dbReference>
<name>A0AB40B0F3_DIOCR</name>
<dbReference type="Gene3D" id="3.30.160.20">
    <property type="match status" value="1"/>
</dbReference>
<keyword evidence="4" id="KW-1185">Reference proteome</keyword>
<evidence type="ECO:0000313" key="4">
    <source>
        <dbReference type="Proteomes" id="UP001515500"/>
    </source>
</evidence>
<keyword evidence="2" id="KW-0648">Protein biosynthesis</keyword>
<dbReference type="RefSeq" id="XP_039120818.1">
    <property type="nucleotide sequence ID" value="XM_039264884.1"/>
</dbReference>
<evidence type="ECO:0000256" key="1">
    <source>
        <dbReference type="ARBA" id="ARBA00010835"/>
    </source>
</evidence>
<evidence type="ECO:0000256" key="2">
    <source>
        <dbReference type="ARBA" id="ARBA00022917"/>
    </source>
</evidence>
<reference evidence="5" key="1">
    <citation type="submission" date="2025-08" db="UniProtKB">
        <authorList>
            <consortium name="RefSeq"/>
        </authorList>
    </citation>
    <scope>IDENTIFICATION</scope>
</reference>
<dbReference type="Gene3D" id="1.20.58.410">
    <property type="entry name" value="Release factor"/>
    <property type="match status" value="1"/>
</dbReference>
<dbReference type="Proteomes" id="UP001515500">
    <property type="component" value="Unplaced"/>
</dbReference>